<organism evidence="4 5">
    <name type="scientific">Leptosia nina</name>
    <dbReference type="NCBI Taxonomy" id="320188"/>
    <lineage>
        <taxon>Eukaryota</taxon>
        <taxon>Metazoa</taxon>
        <taxon>Ecdysozoa</taxon>
        <taxon>Arthropoda</taxon>
        <taxon>Hexapoda</taxon>
        <taxon>Insecta</taxon>
        <taxon>Pterygota</taxon>
        <taxon>Neoptera</taxon>
        <taxon>Endopterygota</taxon>
        <taxon>Lepidoptera</taxon>
        <taxon>Glossata</taxon>
        <taxon>Ditrysia</taxon>
        <taxon>Papilionoidea</taxon>
        <taxon>Pieridae</taxon>
        <taxon>Pierinae</taxon>
        <taxon>Leptosia</taxon>
    </lineage>
</organism>
<evidence type="ECO:0000256" key="1">
    <source>
        <dbReference type="ARBA" id="ARBA00023067"/>
    </source>
</evidence>
<protein>
    <recommendedName>
        <fullName evidence="6">Condensin complex subunit 1 C-terminal domain-containing protein</fullName>
    </recommendedName>
</protein>
<dbReference type="GO" id="GO:0000796">
    <property type="term" value="C:condensin complex"/>
    <property type="evidence" value="ECO:0007669"/>
    <property type="project" value="TreeGrafter"/>
</dbReference>
<feature type="region of interest" description="Disordered" evidence="3">
    <location>
        <begin position="1154"/>
        <end position="1186"/>
    </location>
</feature>
<keyword evidence="1" id="KW-0226">DNA condensation</keyword>
<dbReference type="PANTHER" id="PTHR14222:SF1">
    <property type="entry name" value="CONDENSIN-2 COMPLEX SUBUNIT D3"/>
    <property type="match status" value="1"/>
</dbReference>
<name>A0AAV1IV92_9NEOP</name>
<dbReference type="Gene3D" id="1.25.10.10">
    <property type="entry name" value="Leucine-rich Repeat Variant"/>
    <property type="match status" value="1"/>
</dbReference>
<dbReference type="AlphaFoldDB" id="A0AAV1IV92"/>
<dbReference type="SUPFAM" id="SSF48371">
    <property type="entry name" value="ARM repeat"/>
    <property type="match status" value="2"/>
</dbReference>
<reference evidence="4 5" key="1">
    <citation type="submission" date="2023-11" db="EMBL/GenBank/DDBJ databases">
        <authorList>
            <person name="Okamura Y."/>
        </authorList>
    </citation>
    <scope>NUCLEOTIDE SEQUENCE [LARGE SCALE GENOMIC DNA]</scope>
</reference>
<dbReference type="InterPro" id="IPR011989">
    <property type="entry name" value="ARM-like"/>
</dbReference>
<comment type="caution">
    <text evidence="4">The sequence shown here is derived from an EMBL/GenBank/DDBJ whole genome shotgun (WGS) entry which is preliminary data.</text>
</comment>
<dbReference type="GO" id="GO:0010032">
    <property type="term" value="P:meiotic chromosome condensation"/>
    <property type="evidence" value="ECO:0007669"/>
    <property type="project" value="TreeGrafter"/>
</dbReference>
<evidence type="ECO:0008006" key="6">
    <source>
        <dbReference type="Google" id="ProtNLM"/>
    </source>
</evidence>
<feature type="coiled-coil region" evidence="2">
    <location>
        <begin position="992"/>
        <end position="1019"/>
    </location>
</feature>
<evidence type="ECO:0000256" key="3">
    <source>
        <dbReference type="SAM" id="MobiDB-lite"/>
    </source>
</evidence>
<dbReference type="GO" id="GO:0000779">
    <property type="term" value="C:condensed chromosome, centromeric region"/>
    <property type="evidence" value="ECO:0007669"/>
    <property type="project" value="TreeGrafter"/>
</dbReference>
<proteinExistence type="predicted"/>
<accession>A0AAV1IV92</accession>
<dbReference type="PANTHER" id="PTHR14222">
    <property type="entry name" value="CONDENSIN"/>
    <property type="match status" value="1"/>
</dbReference>
<evidence type="ECO:0000313" key="5">
    <source>
        <dbReference type="Proteomes" id="UP001497472"/>
    </source>
</evidence>
<gene>
    <name evidence="4" type="ORF">LNINA_LOCUS565</name>
</gene>
<feature type="compositionally biased region" description="Basic and acidic residues" evidence="3">
    <location>
        <begin position="369"/>
        <end position="386"/>
    </location>
</feature>
<dbReference type="InterPro" id="IPR016024">
    <property type="entry name" value="ARM-type_fold"/>
</dbReference>
<dbReference type="GO" id="GO:0042393">
    <property type="term" value="F:histone binding"/>
    <property type="evidence" value="ECO:0007669"/>
    <property type="project" value="TreeGrafter"/>
</dbReference>
<evidence type="ECO:0000313" key="4">
    <source>
        <dbReference type="EMBL" id="CAK1540518.1"/>
    </source>
</evidence>
<feature type="coiled-coil region" evidence="2">
    <location>
        <begin position="1103"/>
        <end position="1137"/>
    </location>
</feature>
<dbReference type="GO" id="GO:0007076">
    <property type="term" value="P:mitotic chromosome condensation"/>
    <property type="evidence" value="ECO:0007669"/>
    <property type="project" value="InterPro"/>
</dbReference>
<feature type="region of interest" description="Disordered" evidence="3">
    <location>
        <begin position="368"/>
        <end position="424"/>
    </location>
</feature>
<sequence>MHLLEELSKLQLQHLHDEWVQAVYDSEFLEFKDLPIDYQNGVESSEIKSIFEHILMALDDWLNLDGNLSEEASWATLSHQVKHQNLLALLGYYIDYGNKHILCTESRKNAIWASRLYYKLLSVPGYKAYHIYHSQLFAHSLECLSYPKAVCKERKEFLNSNDHVKVVNSVIRVLRGFVYDLKYTIVHLQLTPADMNFEDILSNLVDIIGGSLVKKLVNIDKIELANILQVVYEVIDVLLVDVNKEPDAVAIKLLYKVILQKLVEDTRDHTQVNFVGGYVAYCALILSKYGKIAISSYILLLQHLAYALEGLEKAEVRQTRIQLVVGLMSLLPKKSYCNFIKWLLKLMTTTKVPHRQIAMEILAQLLQNDSEKPSSDSGMESRKTSTEDDADGNEQNKEAISDLDQDNMAIEDDSQSQSSISEFDAEAAEEDISSLLNQRRHCVPHGDIICAIHDRLSDVSGAMRGRSLALLTDLLDSNHMPIKEAIRDLSGDGPQCRLAKAGTRCASDERAVVRKAAASLIHRLLVKNPHPSHYSTLVSLCRDASIIVRGTAVNALADVALNNPTETSLNAFITGPMHQLSDPEAKIQEQVMNLIRAFIVTPLQRFDPAQTEEGLPWIFLEGIVKFNLRKHLQKACAVLIKSGKCINHRLIDLVSTHLGVLSDARDLQCLVLLTCVARHVEYTDVAFFIQYYYKLTAETQDLERDNRLVPLTVELLSAWSRYIENAPKQLLREHLIARLATSHDSECRPACVSLAASLDPGDLQWATDLMKLSERRALSGGSVGDWLRAADFSLLAPDPPSPAILDLFVAALQSPPPDWGDVERGECVAGVGRLCVRSREAAAVSAPHLASLLRDPAAPLCARLNSLFALTDICTRYTCIVEPLLKSMCGCLDVDTPSGLRRAAARALTRLLLGGFLRLGTPLYYRYCALLADEDLEVREPAEYYVTCCLTVNVIYHHFVDCVIYYNKIEDTLGFDARQLIYDVMLQRMSLVQRLNIQCRLAREVLQNAADEIEELRDDEELPGPLNASLLDTITLLCGPRMKLPKKPEKSGDADLEDLQERITTNIVSHKMKRTVAEVLVPAVLRLYARLRTRGGQLATYIVRIATDLHNDYRQEIEELIQEDEELVERVRHFQEAIGLESSAGNIRNLVTMSAPADPETPRAPRKRQTERKSFTHTPRKRALKI</sequence>
<keyword evidence="5" id="KW-1185">Reference proteome</keyword>
<evidence type="ECO:0000256" key="2">
    <source>
        <dbReference type="SAM" id="Coils"/>
    </source>
</evidence>
<keyword evidence="2" id="KW-0175">Coiled coil</keyword>
<feature type="compositionally biased region" description="Acidic residues" evidence="3">
    <location>
        <begin position="401"/>
        <end position="414"/>
    </location>
</feature>
<dbReference type="InterPro" id="IPR026971">
    <property type="entry name" value="CND1/NCAPD3"/>
</dbReference>
<dbReference type="EMBL" id="CAVLEF010000001">
    <property type="protein sequence ID" value="CAK1540518.1"/>
    <property type="molecule type" value="Genomic_DNA"/>
</dbReference>
<dbReference type="Proteomes" id="UP001497472">
    <property type="component" value="Unassembled WGS sequence"/>
</dbReference>